<dbReference type="InterPro" id="IPR000847">
    <property type="entry name" value="LysR_HTH_N"/>
</dbReference>
<dbReference type="STRING" id="930129.SAMN05216352_102159"/>
<reference evidence="6 7" key="1">
    <citation type="submission" date="2016-10" db="EMBL/GenBank/DDBJ databases">
        <authorList>
            <person name="de Groot N.N."/>
        </authorList>
    </citation>
    <scope>NUCLEOTIDE SEQUENCE [LARGE SCALE GENOMIC DNA]</scope>
    <source>
        <strain evidence="7">P4B,CCM 7963,CECT 7998,DSM 25260,IBRC-M 10614,KCTC 13821</strain>
    </source>
</reference>
<keyword evidence="3 6" id="KW-0238">DNA-binding</keyword>
<keyword evidence="7" id="KW-1185">Reference proteome</keyword>
<dbReference type="SUPFAM" id="SSF46785">
    <property type="entry name" value="Winged helix' DNA-binding domain"/>
    <property type="match status" value="1"/>
</dbReference>
<dbReference type="Gene3D" id="3.40.190.290">
    <property type="match status" value="1"/>
</dbReference>
<dbReference type="EMBL" id="FNDU01000002">
    <property type="protein sequence ID" value="SDH67398.1"/>
    <property type="molecule type" value="Genomic_DNA"/>
</dbReference>
<dbReference type="AlphaFoldDB" id="A0A1G8EBY4"/>
<dbReference type="PANTHER" id="PTHR30126:SF40">
    <property type="entry name" value="HTH-TYPE TRANSCRIPTIONAL REGULATOR GLTR"/>
    <property type="match status" value="1"/>
</dbReference>
<dbReference type="RefSeq" id="WP_091581161.1">
    <property type="nucleotide sequence ID" value="NZ_FNDU01000002.1"/>
</dbReference>
<dbReference type="GO" id="GO:0000976">
    <property type="term" value="F:transcription cis-regulatory region binding"/>
    <property type="evidence" value="ECO:0007669"/>
    <property type="project" value="TreeGrafter"/>
</dbReference>
<dbReference type="InterPro" id="IPR005119">
    <property type="entry name" value="LysR_subst-bd"/>
</dbReference>
<accession>A0A1G8EBY4</accession>
<dbReference type="PRINTS" id="PR00039">
    <property type="entry name" value="HTHLYSR"/>
</dbReference>
<evidence type="ECO:0000256" key="2">
    <source>
        <dbReference type="ARBA" id="ARBA00023015"/>
    </source>
</evidence>
<dbReference type="Pfam" id="PF00126">
    <property type="entry name" value="HTH_1"/>
    <property type="match status" value="1"/>
</dbReference>
<dbReference type="InterPro" id="IPR036390">
    <property type="entry name" value="WH_DNA-bd_sf"/>
</dbReference>
<dbReference type="Gene3D" id="1.10.10.10">
    <property type="entry name" value="Winged helix-like DNA-binding domain superfamily/Winged helix DNA-binding domain"/>
    <property type="match status" value="1"/>
</dbReference>
<evidence type="ECO:0000256" key="3">
    <source>
        <dbReference type="ARBA" id="ARBA00023125"/>
    </source>
</evidence>
<feature type="domain" description="HTH lysR-type" evidence="5">
    <location>
        <begin position="1"/>
        <end position="58"/>
    </location>
</feature>
<dbReference type="Pfam" id="PF03466">
    <property type="entry name" value="LysR_substrate"/>
    <property type="match status" value="1"/>
</dbReference>
<dbReference type="SUPFAM" id="SSF53850">
    <property type="entry name" value="Periplasmic binding protein-like II"/>
    <property type="match status" value="1"/>
</dbReference>
<evidence type="ECO:0000259" key="5">
    <source>
        <dbReference type="PROSITE" id="PS50931"/>
    </source>
</evidence>
<dbReference type="InterPro" id="IPR036388">
    <property type="entry name" value="WH-like_DNA-bd_sf"/>
</dbReference>
<keyword evidence="4" id="KW-0804">Transcription</keyword>
<dbReference type="Proteomes" id="UP000199017">
    <property type="component" value="Unassembled WGS sequence"/>
</dbReference>
<dbReference type="FunFam" id="1.10.10.10:FF:000001">
    <property type="entry name" value="LysR family transcriptional regulator"/>
    <property type="match status" value="1"/>
</dbReference>
<evidence type="ECO:0000256" key="4">
    <source>
        <dbReference type="ARBA" id="ARBA00023163"/>
    </source>
</evidence>
<keyword evidence="2" id="KW-0805">Transcription regulation</keyword>
<organism evidence="6 7">
    <name type="scientific">Alteribacillus bidgolensis</name>
    <dbReference type="NCBI Taxonomy" id="930129"/>
    <lineage>
        <taxon>Bacteria</taxon>
        <taxon>Bacillati</taxon>
        <taxon>Bacillota</taxon>
        <taxon>Bacilli</taxon>
        <taxon>Bacillales</taxon>
        <taxon>Bacillaceae</taxon>
        <taxon>Alteribacillus</taxon>
    </lineage>
</organism>
<dbReference type="OrthoDB" id="8479357at2"/>
<dbReference type="PANTHER" id="PTHR30126">
    <property type="entry name" value="HTH-TYPE TRANSCRIPTIONAL REGULATOR"/>
    <property type="match status" value="1"/>
</dbReference>
<comment type="similarity">
    <text evidence="1">Belongs to the LysR transcriptional regulatory family.</text>
</comment>
<gene>
    <name evidence="6" type="ORF">SAMN05216352_102159</name>
</gene>
<evidence type="ECO:0000256" key="1">
    <source>
        <dbReference type="ARBA" id="ARBA00009437"/>
    </source>
</evidence>
<dbReference type="GO" id="GO:0003700">
    <property type="term" value="F:DNA-binding transcription factor activity"/>
    <property type="evidence" value="ECO:0007669"/>
    <property type="project" value="InterPro"/>
</dbReference>
<dbReference type="CDD" id="cd08442">
    <property type="entry name" value="PBP2_YofA_SoxR_like"/>
    <property type="match status" value="1"/>
</dbReference>
<protein>
    <submittedName>
        <fullName evidence="6">DNA-binding transcriptional regulator, LysR family</fullName>
    </submittedName>
</protein>
<evidence type="ECO:0000313" key="7">
    <source>
        <dbReference type="Proteomes" id="UP000199017"/>
    </source>
</evidence>
<evidence type="ECO:0000313" key="6">
    <source>
        <dbReference type="EMBL" id="SDH67398.1"/>
    </source>
</evidence>
<dbReference type="PROSITE" id="PS50931">
    <property type="entry name" value="HTH_LYSR"/>
    <property type="match status" value="1"/>
</dbReference>
<sequence>MDLSDLEVFKAIVEENNFTKAAKKMNYVQSNITTRIKRLETELNTKLFYRHSHGVTLTPSGVTLLKYTDQLFALVAETKKSVSNQETACGPLSIGSIESTAAVRLPPLLNNFMNQFTEVDLSLKTSTTEKLINDILDYQLDGAFVAGPVNHPALCAQPFVEEEVILVSDSNHAVLETFQDINQRTLLTLKPGCIYRKQLETWLEAEGIFPKKIMEFSTLEGLFGCLKAGLGVSLLSKYYVDNLHYKDNLQFYSMPKQYARVSTIFIHRKDVLRTEAFQAFLKEFNLI</sequence>
<proteinExistence type="inferred from homology"/>
<name>A0A1G8EBY4_9BACI</name>